<accession>A0A8C6UUE3</accession>
<feature type="compositionally biased region" description="Polar residues" evidence="4">
    <location>
        <begin position="55"/>
        <end position="64"/>
    </location>
</feature>
<evidence type="ECO:0008006" key="9">
    <source>
        <dbReference type="Google" id="ProtNLM"/>
    </source>
</evidence>
<reference evidence="7" key="1">
    <citation type="submission" date="2025-08" db="UniProtKB">
        <authorList>
            <consortium name="Ensembl"/>
        </authorList>
    </citation>
    <scope>IDENTIFICATION</scope>
</reference>
<feature type="compositionally biased region" description="Basic residues" evidence="4">
    <location>
        <begin position="81"/>
        <end position="94"/>
    </location>
</feature>
<keyword evidence="2" id="KW-0479">Metal-binding</keyword>
<dbReference type="InterPro" id="IPR027805">
    <property type="entry name" value="Transposase_HTH_dom"/>
</dbReference>
<keyword evidence="3" id="KW-0175">Coiled coil</keyword>
<feature type="domain" description="DDE Tnp4" evidence="5">
    <location>
        <begin position="286"/>
        <end position="463"/>
    </location>
</feature>
<evidence type="ECO:0000256" key="2">
    <source>
        <dbReference type="ARBA" id="ARBA00022723"/>
    </source>
</evidence>
<dbReference type="Pfam" id="PF13359">
    <property type="entry name" value="DDE_Tnp_4"/>
    <property type="match status" value="1"/>
</dbReference>
<keyword evidence="8" id="KW-1185">Reference proteome</keyword>
<evidence type="ECO:0000256" key="1">
    <source>
        <dbReference type="ARBA" id="ARBA00001968"/>
    </source>
</evidence>
<evidence type="ECO:0000313" key="7">
    <source>
        <dbReference type="Ensembl" id="ENSNMLP00000038060.1"/>
    </source>
</evidence>
<dbReference type="Ensembl" id="ENSNMLT00000042368.1">
    <property type="protein sequence ID" value="ENSNMLP00000038060.1"/>
    <property type="gene ID" value="ENSNMLG00000023509.1"/>
</dbReference>
<dbReference type="InterPro" id="IPR027806">
    <property type="entry name" value="HARBI1_dom"/>
</dbReference>
<dbReference type="Proteomes" id="UP000694523">
    <property type="component" value="Unplaced"/>
</dbReference>
<feature type="coiled-coil region" evidence="3">
    <location>
        <begin position="135"/>
        <end position="169"/>
    </location>
</feature>
<evidence type="ECO:0000259" key="5">
    <source>
        <dbReference type="Pfam" id="PF13359"/>
    </source>
</evidence>
<dbReference type="GO" id="GO:0046872">
    <property type="term" value="F:metal ion binding"/>
    <property type="evidence" value="ECO:0007669"/>
    <property type="project" value="UniProtKB-KW"/>
</dbReference>
<dbReference type="Pfam" id="PF13613">
    <property type="entry name" value="HTH_Tnp_4"/>
    <property type="match status" value="1"/>
</dbReference>
<feature type="region of interest" description="Disordered" evidence="4">
    <location>
        <begin position="42"/>
        <end position="119"/>
    </location>
</feature>
<evidence type="ECO:0000259" key="6">
    <source>
        <dbReference type="Pfam" id="PF13613"/>
    </source>
</evidence>
<comment type="cofactor">
    <cofactor evidence="1">
        <name>a divalent metal cation</name>
        <dbReference type="ChEBI" id="CHEBI:60240"/>
    </cofactor>
</comment>
<proteinExistence type="predicted"/>
<evidence type="ECO:0000313" key="8">
    <source>
        <dbReference type="Proteomes" id="UP000694523"/>
    </source>
</evidence>
<evidence type="ECO:0000256" key="4">
    <source>
        <dbReference type="SAM" id="MobiDB-lite"/>
    </source>
</evidence>
<organism evidence="7 8">
    <name type="scientific">Neogobius melanostomus</name>
    <name type="common">round goby</name>
    <dbReference type="NCBI Taxonomy" id="47308"/>
    <lineage>
        <taxon>Eukaryota</taxon>
        <taxon>Metazoa</taxon>
        <taxon>Chordata</taxon>
        <taxon>Craniata</taxon>
        <taxon>Vertebrata</taxon>
        <taxon>Euteleostomi</taxon>
        <taxon>Actinopterygii</taxon>
        <taxon>Neopterygii</taxon>
        <taxon>Teleostei</taxon>
        <taxon>Neoteleostei</taxon>
        <taxon>Acanthomorphata</taxon>
        <taxon>Gobiaria</taxon>
        <taxon>Gobiiformes</taxon>
        <taxon>Gobioidei</taxon>
        <taxon>Gobiidae</taxon>
        <taxon>Benthophilinae</taxon>
        <taxon>Neogobiini</taxon>
        <taxon>Neogobius</taxon>
    </lineage>
</organism>
<evidence type="ECO:0000256" key="3">
    <source>
        <dbReference type="SAM" id="Coils"/>
    </source>
</evidence>
<protein>
    <recommendedName>
        <fullName evidence="9">Transposase</fullName>
    </recommendedName>
</protein>
<feature type="compositionally biased region" description="Basic and acidic residues" evidence="4">
    <location>
        <begin position="65"/>
        <end position="80"/>
    </location>
</feature>
<dbReference type="AlphaFoldDB" id="A0A8C6UUE3"/>
<feature type="domain" description="Transposase Helix-turn-helix" evidence="6">
    <location>
        <begin position="206"/>
        <end position="253"/>
    </location>
</feature>
<sequence length="474" mass="54157">MVESHKQMCCERRRNSGTWKVVEPTSNYTWVCGFHFITGEKSNDETHPDYVPSIFPTSSSTSAHPESKISRHPGKNERATRKATMKKTSPRKRQKSDLSIINQEVDGHHKEDPTFEDDREAGILDNEREQFCIEIEHLRRERDEALATVETLEKLIQDHVQSLSSAELEGNDQKCVQLTGLKWNVFQQLFTFVSSFIVSKASTNYSLPLREQLLLTLVKLRHNVCFEFLAVIMGIPETTCTDYFWKWIELLHGKVGFMVKWPDRENIYQMIPHAFHETFPRLTCIVDCFEIFIDAPKNLVARALCCSHDKELCTVKVLVGCNPLGTVTYLSRAWGGRASDVQIVRDSGFIDSKYHHPGDQILADRSFALSEEFANKCSCEFLTPALKGQRGRKQLSAWEVENSRKISSVRIHTERVIGLMKNRFTILKGPMPLRCVQRLRDESFGNTLASCDKIITVCAALTNMGESIVYSERA</sequence>
<dbReference type="PANTHER" id="PTHR23080:SF143">
    <property type="entry name" value="SI:DKEY-56D12.4"/>
    <property type="match status" value="1"/>
</dbReference>
<dbReference type="PANTHER" id="PTHR23080">
    <property type="entry name" value="THAP DOMAIN PROTEIN"/>
    <property type="match status" value="1"/>
</dbReference>
<name>A0A8C6UUE3_9GOBI</name>
<reference evidence="7" key="2">
    <citation type="submission" date="2025-09" db="UniProtKB">
        <authorList>
            <consortium name="Ensembl"/>
        </authorList>
    </citation>
    <scope>IDENTIFICATION</scope>
</reference>